<keyword evidence="1" id="KW-0614">Plasmid</keyword>
<evidence type="ECO:0000313" key="2">
    <source>
        <dbReference type="Proteomes" id="UP001061991"/>
    </source>
</evidence>
<accession>A0ACD4CVQ0</accession>
<proteinExistence type="predicted"/>
<gene>
    <name evidence="1" type="ORF">N8E88_02310</name>
</gene>
<dbReference type="Proteomes" id="UP001061991">
    <property type="component" value="Plasmid p_unnamed3"/>
</dbReference>
<reference evidence="1" key="1">
    <citation type="submission" date="2022-09" db="EMBL/GenBank/DDBJ databases">
        <title>Interaction between co-microsymbionts with complementary sets of symbiotic genes in legume-rhizobium systems.</title>
        <authorList>
            <person name="Safronova V."/>
            <person name="Sazanova A."/>
            <person name="Afonin A."/>
            <person name="Chirak E."/>
        </authorList>
    </citation>
    <scope>NUCLEOTIDE SEQUENCE</scope>
    <source>
        <strain evidence="1">A18/3m</strain>
    </source>
</reference>
<evidence type="ECO:0000313" key="1">
    <source>
        <dbReference type="EMBL" id="UXN57666.1"/>
    </source>
</evidence>
<keyword evidence="2" id="KW-1185">Reference proteome</keyword>
<protein>
    <submittedName>
        <fullName evidence="1">HAD-IA family hydrolase</fullName>
    </submittedName>
</protein>
<keyword evidence="1" id="KW-0378">Hydrolase</keyword>
<geneLocation type="plasmid" evidence="1 2">
    <name>p_unnamed3</name>
</geneLocation>
<organism evidence="1 2">
    <name type="scientific">Phyllobacterium zundukense</name>
    <dbReference type="NCBI Taxonomy" id="1867719"/>
    <lineage>
        <taxon>Bacteria</taxon>
        <taxon>Pseudomonadati</taxon>
        <taxon>Pseudomonadota</taxon>
        <taxon>Alphaproteobacteria</taxon>
        <taxon>Hyphomicrobiales</taxon>
        <taxon>Phyllobacteriaceae</taxon>
        <taxon>Phyllobacterium</taxon>
    </lineage>
</organism>
<dbReference type="EMBL" id="CP104970">
    <property type="protein sequence ID" value="UXN57666.1"/>
    <property type="molecule type" value="Genomic_DNA"/>
</dbReference>
<sequence length="233" mass="24522">MPFELLICDCDGVLVDSEVLACRVDAEELAGRGFDSYPLEKILTRFVGVSQGDMIKAIEAETGKTIGADFILSVTNRVQEALKNDLLPLPEVGKILGELKIKKCVASSSAPKKLDLALDVTGLTNHFAPHVYSAVLVKHGKPAPDLFLYAARDMQVPPDRCCVIEDSPAGVAAGIAAGMSVIGFTGGAHCLNGHGERLLALGAHAVAQRWSEIPNLLSMLASSAVAPQACGTF</sequence>
<name>A0ACD4CVQ0_9HYPH</name>